<evidence type="ECO:0000259" key="1">
    <source>
        <dbReference type="Pfam" id="PF00027"/>
    </source>
</evidence>
<sequence length="167" mass="19245">MQPWTEVTVKRKQPLTMMGEKEKYLYLVLDGVQRAFYAHHSKEVTIVFSYPHSFSGIVDSFLLQSPSLYQLESITDSRLLRISYHDFSALIAKHRSIETWVRIAVTQVLSATLQREIELIAFTAEEKFKALLQRSPQVLNLIPHKYLASYIGVDPTNFSKLLSSVRL</sequence>
<dbReference type="Proteomes" id="UP000239872">
    <property type="component" value="Unassembled WGS sequence"/>
</dbReference>
<dbReference type="SUPFAM" id="SSF51206">
    <property type="entry name" value="cAMP-binding domain-like"/>
    <property type="match status" value="1"/>
</dbReference>
<dbReference type="InterPro" id="IPR014710">
    <property type="entry name" value="RmlC-like_jellyroll"/>
</dbReference>
<accession>A0A2S7SZP1</accession>
<protein>
    <submittedName>
        <fullName evidence="2">Cyclic nucleotide-binding protein</fullName>
    </submittedName>
</protein>
<dbReference type="InterPro" id="IPR000595">
    <property type="entry name" value="cNMP-bd_dom"/>
</dbReference>
<name>A0A2S7SZP1_9BACT</name>
<organism evidence="2 3">
    <name type="scientific">Flavipsychrobacter stenotrophus</name>
    <dbReference type="NCBI Taxonomy" id="2077091"/>
    <lineage>
        <taxon>Bacteria</taxon>
        <taxon>Pseudomonadati</taxon>
        <taxon>Bacteroidota</taxon>
        <taxon>Chitinophagia</taxon>
        <taxon>Chitinophagales</taxon>
        <taxon>Chitinophagaceae</taxon>
        <taxon>Flavipsychrobacter</taxon>
    </lineage>
</organism>
<evidence type="ECO:0000313" key="2">
    <source>
        <dbReference type="EMBL" id="PQJ12174.1"/>
    </source>
</evidence>
<evidence type="ECO:0000313" key="3">
    <source>
        <dbReference type="Proteomes" id="UP000239872"/>
    </source>
</evidence>
<dbReference type="InterPro" id="IPR018490">
    <property type="entry name" value="cNMP-bd_dom_sf"/>
</dbReference>
<reference evidence="2 3" key="1">
    <citation type="submission" date="2018-01" db="EMBL/GenBank/DDBJ databases">
        <title>A novel member of the phylum Bacteroidetes isolated from glacier ice.</title>
        <authorList>
            <person name="Liu Q."/>
            <person name="Xin Y.-H."/>
        </authorList>
    </citation>
    <scope>NUCLEOTIDE SEQUENCE [LARGE SCALE GENOMIC DNA]</scope>
    <source>
        <strain evidence="2 3">RB1R16</strain>
    </source>
</reference>
<proteinExistence type="predicted"/>
<feature type="domain" description="Cyclic nucleotide-binding" evidence="1">
    <location>
        <begin position="7"/>
        <end position="94"/>
    </location>
</feature>
<keyword evidence="3" id="KW-1185">Reference proteome</keyword>
<dbReference type="AlphaFoldDB" id="A0A2S7SZP1"/>
<dbReference type="CDD" id="cd00038">
    <property type="entry name" value="CAP_ED"/>
    <property type="match status" value="1"/>
</dbReference>
<comment type="caution">
    <text evidence="2">The sequence shown here is derived from an EMBL/GenBank/DDBJ whole genome shotgun (WGS) entry which is preliminary data.</text>
</comment>
<dbReference type="Gene3D" id="2.60.120.10">
    <property type="entry name" value="Jelly Rolls"/>
    <property type="match status" value="1"/>
</dbReference>
<gene>
    <name evidence="2" type="ORF">CJD36_009055</name>
</gene>
<dbReference type="Pfam" id="PF00027">
    <property type="entry name" value="cNMP_binding"/>
    <property type="match status" value="1"/>
</dbReference>
<dbReference type="EMBL" id="PPSL01000002">
    <property type="protein sequence ID" value="PQJ12174.1"/>
    <property type="molecule type" value="Genomic_DNA"/>
</dbReference>
<dbReference type="OrthoDB" id="792939at2"/>